<organism evidence="2 3">
    <name type="scientific">Octopus vulgaris</name>
    <name type="common">Common octopus</name>
    <dbReference type="NCBI Taxonomy" id="6645"/>
    <lineage>
        <taxon>Eukaryota</taxon>
        <taxon>Metazoa</taxon>
        <taxon>Spiralia</taxon>
        <taxon>Lophotrochozoa</taxon>
        <taxon>Mollusca</taxon>
        <taxon>Cephalopoda</taxon>
        <taxon>Coleoidea</taxon>
        <taxon>Octopodiformes</taxon>
        <taxon>Octopoda</taxon>
        <taxon>Incirrata</taxon>
        <taxon>Octopodidae</taxon>
        <taxon>Octopus</taxon>
    </lineage>
</organism>
<proteinExistence type="predicted"/>
<feature type="compositionally biased region" description="Acidic residues" evidence="1">
    <location>
        <begin position="1"/>
        <end position="13"/>
    </location>
</feature>
<keyword evidence="3" id="KW-1185">Reference proteome</keyword>
<protein>
    <submittedName>
        <fullName evidence="2">Uncharacterized protein</fullName>
    </submittedName>
</protein>
<reference evidence="2" key="1">
    <citation type="submission" date="2023-08" db="EMBL/GenBank/DDBJ databases">
        <authorList>
            <person name="Alioto T."/>
            <person name="Alioto T."/>
            <person name="Gomez Garrido J."/>
        </authorList>
    </citation>
    <scope>NUCLEOTIDE SEQUENCE</scope>
</reference>
<evidence type="ECO:0000256" key="1">
    <source>
        <dbReference type="SAM" id="MobiDB-lite"/>
    </source>
</evidence>
<gene>
    <name evidence="2" type="ORF">OCTVUL_1B023846</name>
</gene>
<accession>A0AA36AZI3</accession>
<sequence length="121" mass="14347">MEKKEEEEEEDEKEEKGMTRRRREAEEEEEEEEEEDRYVDRQLDEAIPQFPETTELDMPPTDEELSTAIDELVGGNDNIPAEVLKRNKGLKREDRHFEETGLVDISALRHLKLTLRTNYNI</sequence>
<name>A0AA36AZI3_OCTVU</name>
<dbReference type="AlphaFoldDB" id="A0AA36AZI3"/>
<evidence type="ECO:0000313" key="2">
    <source>
        <dbReference type="EMBL" id="CAI9725191.1"/>
    </source>
</evidence>
<dbReference type="EMBL" id="OX597820">
    <property type="protein sequence ID" value="CAI9725191.1"/>
    <property type="molecule type" value="Genomic_DNA"/>
</dbReference>
<feature type="compositionally biased region" description="Acidic residues" evidence="1">
    <location>
        <begin position="26"/>
        <end position="37"/>
    </location>
</feature>
<feature type="region of interest" description="Disordered" evidence="1">
    <location>
        <begin position="1"/>
        <end position="44"/>
    </location>
</feature>
<evidence type="ECO:0000313" key="3">
    <source>
        <dbReference type="Proteomes" id="UP001162480"/>
    </source>
</evidence>
<dbReference type="Proteomes" id="UP001162480">
    <property type="component" value="Chromosome 7"/>
</dbReference>